<feature type="compositionally biased region" description="Polar residues" evidence="1">
    <location>
        <begin position="127"/>
        <end position="146"/>
    </location>
</feature>
<feature type="compositionally biased region" description="Low complexity" evidence="1">
    <location>
        <begin position="346"/>
        <end position="355"/>
    </location>
</feature>
<protein>
    <submittedName>
        <fullName evidence="2">10860_t:CDS:1</fullName>
    </submittedName>
</protein>
<dbReference type="OrthoDB" id="10426024at2759"/>
<feature type="region of interest" description="Disordered" evidence="1">
    <location>
        <begin position="92"/>
        <end position="161"/>
    </location>
</feature>
<dbReference type="AlphaFoldDB" id="A0A9N8WE85"/>
<feature type="region of interest" description="Disordered" evidence="1">
    <location>
        <begin position="346"/>
        <end position="373"/>
    </location>
</feature>
<feature type="region of interest" description="Disordered" evidence="1">
    <location>
        <begin position="474"/>
        <end position="514"/>
    </location>
</feature>
<feature type="compositionally biased region" description="Polar residues" evidence="1">
    <location>
        <begin position="266"/>
        <end position="277"/>
    </location>
</feature>
<reference evidence="2" key="1">
    <citation type="submission" date="2021-06" db="EMBL/GenBank/DDBJ databases">
        <authorList>
            <person name="Kallberg Y."/>
            <person name="Tangrot J."/>
            <person name="Rosling A."/>
        </authorList>
    </citation>
    <scope>NUCLEOTIDE SEQUENCE</scope>
    <source>
        <strain evidence="2">MT106</strain>
    </source>
</reference>
<dbReference type="EMBL" id="CAJVPL010000332">
    <property type="protein sequence ID" value="CAG8484307.1"/>
    <property type="molecule type" value="Genomic_DNA"/>
</dbReference>
<evidence type="ECO:0000313" key="3">
    <source>
        <dbReference type="Proteomes" id="UP000789831"/>
    </source>
</evidence>
<keyword evidence="3" id="KW-1185">Reference proteome</keyword>
<accession>A0A9N8WE85</accession>
<name>A0A9N8WE85_9GLOM</name>
<evidence type="ECO:0000313" key="2">
    <source>
        <dbReference type="EMBL" id="CAG8484307.1"/>
    </source>
</evidence>
<feature type="compositionally biased region" description="Acidic residues" evidence="1">
    <location>
        <begin position="255"/>
        <end position="265"/>
    </location>
</feature>
<proteinExistence type="predicted"/>
<dbReference type="Proteomes" id="UP000789831">
    <property type="component" value="Unassembled WGS sequence"/>
</dbReference>
<feature type="compositionally biased region" description="Basic residues" evidence="1">
    <location>
        <begin position="95"/>
        <end position="107"/>
    </location>
</feature>
<sequence length="514" mass="58464">MNSTATTLFASCRQDGNGMHVRNYVSNSKHAFTSYRQDDNRNLVGNSIHVINNAVETGETTDQKIYYFDSTHNHVISSPFHAEASRDIIFSSSSHSRHRSHSLKKKSSTPAEASDNAINVDADNESDATYHSGTNQSIARSWVSNTDNDQEDEDEDDTMNLSKKDQKIYYIKQEGNNARLLHSADCDQEDKTLLGTAKEAVTITAEECQAYVNESSSLPNQSLHNNNDLEVNNDLMSHADDFEANCQTSQSEQSESPEETDESGQDSDVSSNTQEWSSRLRPRNQKCLKEISSASEEEGFFNIPRKRKYNQKIKEFDFPYNPKKPYQKIKKIHVVVSSASSSLSSCLSDQSSSSSNDEEGDSNSSDQAKPQKKKKEVLLHWVQPYRLRTCTPMTFPELKLIDEFLYYYRNHVRGLKRNWSTLVWEEIHALGDGDEPMKFSRHLFQDVLRRERFPKSPSAIKAIKKWIKLQKHYAAAAQNERQGNSEQEQPRQEQQSSDEEESEKGTGSVAKRQA</sequence>
<organism evidence="2 3">
    <name type="scientific">Ambispora gerdemannii</name>
    <dbReference type="NCBI Taxonomy" id="144530"/>
    <lineage>
        <taxon>Eukaryota</taxon>
        <taxon>Fungi</taxon>
        <taxon>Fungi incertae sedis</taxon>
        <taxon>Mucoromycota</taxon>
        <taxon>Glomeromycotina</taxon>
        <taxon>Glomeromycetes</taxon>
        <taxon>Archaeosporales</taxon>
        <taxon>Ambisporaceae</taxon>
        <taxon>Ambispora</taxon>
    </lineage>
</organism>
<comment type="caution">
    <text evidence="2">The sequence shown here is derived from an EMBL/GenBank/DDBJ whole genome shotgun (WGS) entry which is preliminary data.</text>
</comment>
<feature type="compositionally biased region" description="Acidic residues" evidence="1">
    <location>
        <begin position="148"/>
        <end position="158"/>
    </location>
</feature>
<evidence type="ECO:0000256" key="1">
    <source>
        <dbReference type="SAM" id="MobiDB-lite"/>
    </source>
</evidence>
<feature type="region of interest" description="Disordered" evidence="1">
    <location>
        <begin position="245"/>
        <end position="283"/>
    </location>
</feature>
<gene>
    <name evidence="2" type="ORF">AGERDE_LOCUS3400</name>
</gene>